<dbReference type="Gene3D" id="1.10.10.10">
    <property type="entry name" value="Winged helix-like DNA-binding domain superfamily/Winged helix DNA-binding domain"/>
    <property type="match status" value="1"/>
</dbReference>
<gene>
    <name evidence="2" type="ORF">SAMN05216377_115149</name>
</gene>
<dbReference type="AlphaFoldDB" id="A0A1G7XBQ1"/>
<dbReference type="SUPFAM" id="SSF46955">
    <property type="entry name" value="Putative DNA-binding domain"/>
    <property type="match status" value="1"/>
</dbReference>
<evidence type="ECO:0000259" key="1">
    <source>
        <dbReference type="Pfam" id="PF12728"/>
    </source>
</evidence>
<proteinExistence type="predicted"/>
<dbReference type="Pfam" id="PF12728">
    <property type="entry name" value="HTH_17"/>
    <property type="match status" value="1"/>
</dbReference>
<dbReference type="InterPro" id="IPR041657">
    <property type="entry name" value="HTH_17"/>
</dbReference>
<dbReference type="OrthoDB" id="3297680at2"/>
<feature type="domain" description="Helix-turn-helix" evidence="1">
    <location>
        <begin position="9"/>
        <end position="63"/>
    </location>
</feature>
<organism evidence="2 3">
    <name type="scientific">Pseudonocardia oroxyli</name>
    <dbReference type="NCBI Taxonomy" id="366584"/>
    <lineage>
        <taxon>Bacteria</taxon>
        <taxon>Bacillati</taxon>
        <taxon>Actinomycetota</taxon>
        <taxon>Actinomycetes</taxon>
        <taxon>Pseudonocardiales</taxon>
        <taxon>Pseudonocardiaceae</taxon>
        <taxon>Pseudonocardia</taxon>
    </lineage>
</organism>
<accession>A0A1G7XBQ1</accession>
<evidence type="ECO:0000313" key="2">
    <source>
        <dbReference type="EMBL" id="SDG81639.1"/>
    </source>
</evidence>
<evidence type="ECO:0000313" key="3">
    <source>
        <dbReference type="Proteomes" id="UP000198967"/>
    </source>
</evidence>
<dbReference type="EMBL" id="FNBE01000015">
    <property type="protein sequence ID" value="SDG81639.1"/>
    <property type="molecule type" value="Genomic_DNA"/>
</dbReference>
<name>A0A1G7XBQ1_PSEOR</name>
<dbReference type="RefSeq" id="WP_093088263.1">
    <property type="nucleotide sequence ID" value="NZ_FNBE01000015.1"/>
</dbReference>
<dbReference type="InterPro" id="IPR009061">
    <property type="entry name" value="DNA-bd_dom_put_sf"/>
</dbReference>
<dbReference type="Proteomes" id="UP000198967">
    <property type="component" value="Unassembled WGS sequence"/>
</dbReference>
<sequence>MTQDQAVRWYSTDELAEMLGIDASSLRRWRTTEPLQGPPFVRLSARRTIYNAADVEAWLRARRVDPAA</sequence>
<protein>
    <submittedName>
        <fullName evidence="2">Helix-turn-helix domain-containing protein</fullName>
    </submittedName>
</protein>
<keyword evidence="3" id="KW-1185">Reference proteome</keyword>
<dbReference type="InterPro" id="IPR036388">
    <property type="entry name" value="WH-like_DNA-bd_sf"/>
</dbReference>
<dbReference type="STRING" id="366584.SAMN05216377_115149"/>
<reference evidence="2 3" key="1">
    <citation type="submission" date="2016-10" db="EMBL/GenBank/DDBJ databases">
        <authorList>
            <person name="de Groot N.N."/>
        </authorList>
    </citation>
    <scope>NUCLEOTIDE SEQUENCE [LARGE SCALE GENOMIC DNA]</scope>
    <source>
        <strain evidence="2 3">CGMCC 4.3143</strain>
    </source>
</reference>